<name>A0AAW0AKV2_9AGAR</name>
<reference evidence="1 2" key="1">
    <citation type="journal article" date="2024" name="J Genomics">
        <title>Draft genome sequencing and assembly of Favolaschia claudopus CIRM-BRFM 2984 isolated from oak limbs.</title>
        <authorList>
            <person name="Navarro D."/>
            <person name="Drula E."/>
            <person name="Chaduli D."/>
            <person name="Cazenave R."/>
            <person name="Ahrendt S."/>
            <person name="Wang J."/>
            <person name="Lipzen A."/>
            <person name="Daum C."/>
            <person name="Barry K."/>
            <person name="Grigoriev I.V."/>
            <person name="Favel A."/>
            <person name="Rosso M.N."/>
            <person name="Martin F."/>
        </authorList>
    </citation>
    <scope>NUCLEOTIDE SEQUENCE [LARGE SCALE GENOMIC DNA]</scope>
    <source>
        <strain evidence="1 2">CIRM-BRFM 2984</strain>
    </source>
</reference>
<evidence type="ECO:0000313" key="2">
    <source>
        <dbReference type="Proteomes" id="UP001362999"/>
    </source>
</evidence>
<comment type="caution">
    <text evidence="1">The sequence shown here is derived from an EMBL/GenBank/DDBJ whole genome shotgun (WGS) entry which is preliminary data.</text>
</comment>
<dbReference type="EMBL" id="JAWWNJ010000061">
    <property type="protein sequence ID" value="KAK7013145.1"/>
    <property type="molecule type" value="Genomic_DNA"/>
</dbReference>
<sequence length="95" mass="10917">METPIWTLGLQKHIRWAFQNYSELLVFFLCLWEATRCSLIPVNEYGSFVLYSGVYVTSDTDGAAGKQASFLRVHGLPRELELWRLRDSCGPSIFI</sequence>
<gene>
    <name evidence="1" type="ORF">R3P38DRAFT_3009647</name>
</gene>
<protein>
    <submittedName>
        <fullName evidence="1">Uncharacterized protein</fullName>
    </submittedName>
</protein>
<dbReference type="Proteomes" id="UP001362999">
    <property type="component" value="Unassembled WGS sequence"/>
</dbReference>
<dbReference type="AlphaFoldDB" id="A0AAW0AKV2"/>
<organism evidence="1 2">
    <name type="scientific">Favolaschia claudopus</name>
    <dbReference type="NCBI Taxonomy" id="2862362"/>
    <lineage>
        <taxon>Eukaryota</taxon>
        <taxon>Fungi</taxon>
        <taxon>Dikarya</taxon>
        <taxon>Basidiomycota</taxon>
        <taxon>Agaricomycotina</taxon>
        <taxon>Agaricomycetes</taxon>
        <taxon>Agaricomycetidae</taxon>
        <taxon>Agaricales</taxon>
        <taxon>Marasmiineae</taxon>
        <taxon>Mycenaceae</taxon>
        <taxon>Favolaschia</taxon>
    </lineage>
</organism>
<keyword evidence="2" id="KW-1185">Reference proteome</keyword>
<proteinExistence type="predicted"/>
<evidence type="ECO:0000313" key="1">
    <source>
        <dbReference type="EMBL" id="KAK7013145.1"/>
    </source>
</evidence>
<accession>A0AAW0AKV2</accession>